<dbReference type="GeneID" id="8617406"/>
<dbReference type="PaxDb" id="44689-DDB0190715"/>
<protein>
    <submittedName>
        <fullName evidence="1">Uncharacterized protein</fullName>
    </submittedName>
</protein>
<comment type="caution">
    <text evidence="1">The sequence shown here is derived from an EMBL/GenBank/DDBJ whole genome shotgun (WGS) entry which is preliminary data.</text>
</comment>
<sequence>MMLNQPLLFLPNPITTLKILGYQGIEPFKFYQPLIAFNCLPLYLINLVLDYQTYYLNIIGGVIEKIKWLPNTLTNLIFNNFYIKTIQFAGDLNYYKSQITQSFSNCPFDNFYIISSLKYLQISEVYYKD</sequence>
<evidence type="ECO:0000313" key="1">
    <source>
        <dbReference type="EMBL" id="EAL72342.1"/>
    </source>
</evidence>
<dbReference type="AlphaFoldDB" id="Q55CN4"/>
<organism evidence="1 2">
    <name type="scientific">Dictyostelium discoideum</name>
    <name type="common">Social amoeba</name>
    <dbReference type="NCBI Taxonomy" id="44689"/>
    <lineage>
        <taxon>Eukaryota</taxon>
        <taxon>Amoebozoa</taxon>
        <taxon>Evosea</taxon>
        <taxon>Eumycetozoa</taxon>
        <taxon>Dictyostelia</taxon>
        <taxon>Dictyosteliales</taxon>
        <taxon>Dictyosteliaceae</taxon>
        <taxon>Dictyostelium</taxon>
    </lineage>
</organism>
<name>Q55CN4_DICDI</name>
<dbReference type="EMBL" id="AAFI02000005">
    <property type="protein sequence ID" value="EAL72342.1"/>
    <property type="molecule type" value="Genomic_DNA"/>
</dbReference>
<dbReference type="KEGG" id="ddi:DDB_G0269984"/>
<dbReference type="HOGENOM" id="CLU_1952861_0_0_1"/>
<reference evidence="1 2" key="1">
    <citation type="journal article" date="2005" name="Nature">
        <title>The genome of the social amoeba Dictyostelium discoideum.</title>
        <authorList>
            <consortium name="The Dictyostelium discoideum Sequencing Consortium"/>
            <person name="Eichinger L."/>
            <person name="Pachebat J.A."/>
            <person name="Glockner G."/>
            <person name="Rajandream M.A."/>
            <person name="Sucgang R."/>
            <person name="Berriman M."/>
            <person name="Song J."/>
            <person name="Olsen R."/>
            <person name="Szafranski K."/>
            <person name="Xu Q."/>
            <person name="Tunggal B."/>
            <person name="Kummerfeld S."/>
            <person name="Madera M."/>
            <person name="Konfortov B.A."/>
            <person name="Rivero F."/>
            <person name="Bankier A.T."/>
            <person name="Lehmann R."/>
            <person name="Hamlin N."/>
            <person name="Davies R."/>
            <person name="Gaudet P."/>
            <person name="Fey P."/>
            <person name="Pilcher K."/>
            <person name="Chen G."/>
            <person name="Saunders D."/>
            <person name="Sodergren E."/>
            <person name="Davis P."/>
            <person name="Kerhornou A."/>
            <person name="Nie X."/>
            <person name="Hall N."/>
            <person name="Anjard C."/>
            <person name="Hemphill L."/>
            <person name="Bason N."/>
            <person name="Farbrother P."/>
            <person name="Desany B."/>
            <person name="Just E."/>
            <person name="Morio T."/>
            <person name="Rost R."/>
            <person name="Churcher C."/>
            <person name="Cooper J."/>
            <person name="Haydock S."/>
            <person name="van Driessche N."/>
            <person name="Cronin A."/>
            <person name="Goodhead I."/>
            <person name="Muzny D."/>
            <person name="Mourier T."/>
            <person name="Pain A."/>
            <person name="Lu M."/>
            <person name="Harper D."/>
            <person name="Lindsay R."/>
            <person name="Hauser H."/>
            <person name="James K."/>
            <person name="Quiles M."/>
            <person name="Madan Babu M."/>
            <person name="Saito T."/>
            <person name="Buchrieser C."/>
            <person name="Wardroper A."/>
            <person name="Felder M."/>
            <person name="Thangavelu M."/>
            <person name="Johnson D."/>
            <person name="Knights A."/>
            <person name="Loulseged H."/>
            <person name="Mungall K."/>
            <person name="Oliver K."/>
            <person name="Price C."/>
            <person name="Quail M.A."/>
            <person name="Urushihara H."/>
            <person name="Hernandez J."/>
            <person name="Rabbinowitsch E."/>
            <person name="Steffen D."/>
            <person name="Sanders M."/>
            <person name="Ma J."/>
            <person name="Kohara Y."/>
            <person name="Sharp S."/>
            <person name="Simmonds M."/>
            <person name="Spiegler S."/>
            <person name="Tivey A."/>
            <person name="Sugano S."/>
            <person name="White B."/>
            <person name="Walker D."/>
            <person name="Woodward J."/>
            <person name="Winckler T."/>
            <person name="Tanaka Y."/>
            <person name="Shaulsky G."/>
            <person name="Schleicher M."/>
            <person name="Weinstock G."/>
            <person name="Rosenthal A."/>
            <person name="Cox E.C."/>
            <person name="Chisholm R.L."/>
            <person name="Gibbs R."/>
            <person name="Loomis W.F."/>
            <person name="Platzer M."/>
            <person name="Kay R.R."/>
            <person name="Williams J."/>
            <person name="Dear P.H."/>
            <person name="Noegel A.A."/>
            <person name="Barrell B."/>
            <person name="Kuspa A."/>
        </authorList>
    </citation>
    <scope>NUCLEOTIDE SEQUENCE [LARGE SCALE GENOMIC DNA]</scope>
    <source>
        <strain evidence="1 2">AX4</strain>
    </source>
</reference>
<gene>
    <name evidence="1" type="ORF">DDB_G0269984</name>
</gene>
<evidence type="ECO:0000313" key="2">
    <source>
        <dbReference type="Proteomes" id="UP000002195"/>
    </source>
</evidence>
<accession>Q55CN4</accession>
<dbReference type="Proteomes" id="UP000002195">
    <property type="component" value="Unassembled WGS sequence"/>
</dbReference>
<dbReference type="InParanoid" id="Q55CN4"/>
<dbReference type="dictyBase" id="DDB_G0269984"/>
<dbReference type="VEuPathDB" id="AmoebaDB:DDB_G0269984"/>
<proteinExistence type="predicted"/>
<keyword evidence="2" id="KW-1185">Reference proteome</keyword>
<dbReference type="RefSeq" id="XP_646447.1">
    <property type="nucleotide sequence ID" value="XM_641355.1"/>
</dbReference>